<dbReference type="GO" id="GO:0000139">
    <property type="term" value="C:Golgi membrane"/>
    <property type="evidence" value="ECO:0007669"/>
    <property type="project" value="UniProtKB-SubCell"/>
</dbReference>
<dbReference type="Pfam" id="PF24597">
    <property type="entry name" value="TPR_DOP1_M"/>
    <property type="match status" value="1"/>
</dbReference>
<comment type="caution">
    <text evidence="11">The sequence shown here is derived from an EMBL/GenBank/DDBJ whole genome shotgun (WGS) entry which is preliminary data.</text>
</comment>
<dbReference type="GO" id="GO:0005829">
    <property type="term" value="C:cytosol"/>
    <property type="evidence" value="ECO:0007669"/>
    <property type="project" value="GOC"/>
</dbReference>
<sequence>MQGQVPRPKDVPDRPRSATPNLQGHARGPSLDVEEPAVRPASSQGQTLTVDPTSSRSRTLSNASASKAEGVQYVALSGRSSPNPSPLGLRKGIRPPSSSLSDPRYKRYAQQVEKCLATFTEVSEWADFTAFLSRLHKSLQSTSSPPFTDIPHKLVIAKRLAQGLNPALPNGVHQRSLDVYREIFSMIGTQGLERDLLVWSSGLLPFFQFAATAVRPTVLELYETYYLPLGHCLRPITKALAIALLPGIEEETGDFHDRVLKLLDEIAAAVDPAFFAQSLFLTLITHPASRTSAMNYLNRRLAPRLVSVQAEEFERLVGRDSGLMARGLAAALQDTDTLVRRAALDFLNTGIPITLLSSPRSFSLNDAILLTNVACATVLSKDLSLSRRLYTWLLGTSDDASDQMTRFRRDAMALVVQSLKACHLYLTHDASQQYQAYKVFVALLDKWEIGYPLSQAIAFDCLSKLYEDKGMGADEDTVRITSQAIYNAVEPFVVWGRVYRALVECSQDSSRAFKTLNVLEWLLESFPVSDREVSDIHAPFMLAYLVNWVDNASHAVLSPAELDKLVQIFKLLIALLPTERDASQDWTQPVQSETLLEQLAAGSNVYYASKAEERPPVAPEIRSIDLVPALFQNLTSSSTLIGLKRRLRNHQRLGLLHELVEKLRATKQQVTIQWDRKGFLDWIVSVLEAPDKQTLLQIAEISADLEATTSLRPPLHIVKTAIPKDIQMTAFRLLRKSRSPEQAELVSTITRIHTTVNSHLIENVVMECLGSDDSSIRSSIAAFSVMWSALAGSSRLPLDKPMFFLLDQLDSGHPAKQRAIQAWLKQEPSGFLKMIDRIMSSMLARSPPVKPSSIHVGDRDHECLKYQRRADIRILAYHVSKLQDVIRLGGRPLRTAMEDCNITEPTLLAFAEAAGMPQPCQYSHFVLETLVRFLFSRDSTRHSAPEDIRFYIKISQLLRLFCGSEWHFDVETLGTLKHDMINRLSLAVATREVDLQEELLKLLQRLLLRSHPPVRPRKSLSGAGVDRKAEADQQNYALLLQAVHSGITDPRNTEILPSWLEFSLVLGNSLPSGLRPLLFPLIDMLSRQVQYISSVLWQPSTSANTDCCSEKNLILLLQAVDSLVHYTLGDGFNKVYANLGRTPVVQSETTGLLGYVFSSPAVDAEISNIENGLPKTAGLESMRSVIALLILVHQRSNAVSESRIEEQATTSLSSFYRLHPQEFLESVIDISFGEDPPKSAFSIIDNICEGAHQVVDTISSIISRRLLAGDDQRKRNHSLTTEFNMITFLRNYIGGLEAPIAVQASTFCLSLAKTLIQTSNVGQRKRLAPGIFEILTVMLRKVASTSALTDRRYRKDVQDTFLRTLDVMIGSLNEGLVSMNQGENIPRDVRARVIETREFVATLVIPNLRSILVEEERIVQASTALTNAFVLPTLKSRSRAEPISQRQALEILTSLSRISQTLKLWKSAVLEVFNESSFFETRPEFRMGWRSIIATMMDQDRERLPELLVRVGTPLSGNFFSNKEAEASTKAANIRRLSLVLLAAEPNQYLAQLPHVQERLVDILRTPTSFPKISAEVYLCLRVLLCRFSSQHLTNFWPLILTELIKIFENTMSELPKDNSDQLVILLAACKFLDLLIALQMEDFQIHQWMFLTDTADAADGESFSQSESILDRLANLVLETGSSEEVPAPVSPSDAVHLEKRRPVLANTYTIHSVQALRTFLVKASTLAYEGVYRATGVDWEYIEQSLEDEVFQAV</sequence>
<evidence type="ECO:0008006" key="13">
    <source>
        <dbReference type="Google" id="ProtNLM"/>
    </source>
</evidence>
<name>A0A8H3TY84_9TREE</name>
<comment type="similarity">
    <text evidence="6">Belongs to the DOP1 family.</text>
</comment>
<dbReference type="GO" id="GO:0006895">
    <property type="term" value="P:Golgi to endosome transport"/>
    <property type="evidence" value="ECO:0007669"/>
    <property type="project" value="InterPro"/>
</dbReference>
<keyword evidence="5" id="KW-0472">Membrane</keyword>
<feature type="compositionally biased region" description="Basic and acidic residues" evidence="7">
    <location>
        <begin position="7"/>
        <end position="16"/>
    </location>
</feature>
<dbReference type="GO" id="GO:0005768">
    <property type="term" value="C:endosome"/>
    <property type="evidence" value="ECO:0007669"/>
    <property type="project" value="TreeGrafter"/>
</dbReference>
<dbReference type="SUPFAM" id="SSF48371">
    <property type="entry name" value="ARM repeat"/>
    <property type="match status" value="1"/>
</dbReference>
<evidence type="ECO:0000259" key="10">
    <source>
        <dbReference type="Pfam" id="PF24598"/>
    </source>
</evidence>
<dbReference type="InterPro" id="IPR040314">
    <property type="entry name" value="DOP1"/>
</dbReference>
<evidence type="ECO:0000256" key="5">
    <source>
        <dbReference type="ARBA" id="ARBA00023136"/>
    </source>
</evidence>
<evidence type="ECO:0000256" key="2">
    <source>
        <dbReference type="ARBA" id="ARBA00022448"/>
    </source>
</evidence>
<organism evidence="11 12">
    <name type="scientific">Naganishia liquefaciens</name>
    <dbReference type="NCBI Taxonomy" id="104408"/>
    <lineage>
        <taxon>Eukaryota</taxon>
        <taxon>Fungi</taxon>
        <taxon>Dikarya</taxon>
        <taxon>Basidiomycota</taxon>
        <taxon>Agaricomycotina</taxon>
        <taxon>Tremellomycetes</taxon>
        <taxon>Filobasidiales</taxon>
        <taxon>Filobasidiaceae</taxon>
        <taxon>Naganishia</taxon>
    </lineage>
</organism>
<protein>
    <recommendedName>
        <fullName evidence="13">Dopey N-terminal domain-containing protein</fullName>
    </recommendedName>
</protein>
<dbReference type="InterPro" id="IPR007249">
    <property type="entry name" value="DOP1_N"/>
</dbReference>
<keyword evidence="4" id="KW-0333">Golgi apparatus</keyword>
<evidence type="ECO:0000256" key="6">
    <source>
        <dbReference type="ARBA" id="ARBA00046326"/>
    </source>
</evidence>
<evidence type="ECO:0000313" key="11">
    <source>
        <dbReference type="EMBL" id="GHJ89028.1"/>
    </source>
</evidence>
<feature type="domain" description="DOP1 N-terminal" evidence="8">
    <location>
        <begin position="102"/>
        <end position="397"/>
    </location>
</feature>
<dbReference type="Pfam" id="PF04118">
    <property type="entry name" value="Dopey_N"/>
    <property type="match status" value="1"/>
</dbReference>
<dbReference type="InterPro" id="IPR056458">
    <property type="entry name" value="TPR_DOP1_M"/>
</dbReference>
<dbReference type="PANTHER" id="PTHR14042:SF24">
    <property type="entry name" value="PROTEIN DOPEY-1 HOMOLOG"/>
    <property type="match status" value="1"/>
</dbReference>
<feature type="compositionally biased region" description="Polar residues" evidence="7">
    <location>
        <begin position="41"/>
        <end position="65"/>
    </location>
</feature>
<feature type="region of interest" description="Disordered" evidence="7">
    <location>
        <begin position="1"/>
        <end position="104"/>
    </location>
</feature>
<dbReference type="InterPro" id="IPR016024">
    <property type="entry name" value="ARM-type_fold"/>
</dbReference>
<keyword evidence="12" id="KW-1185">Reference proteome</keyword>
<feature type="domain" description="DOP1-like middle TPR" evidence="9">
    <location>
        <begin position="417"/>
        <end position="580"/>
    </location>
</feature>
<dbReference type="Proteomes" id="UP000620104">
    <property type="component" value="Unassembled WGS sequence"/>
</dbReference>
<keyword evidence="3" id="KW-0653">Protein transport</keyword>
<dbReference type="GO" id="GO:0005802">
    <property type="term" value="C:trans-Golgi network"/>
    <property type="evidence" value="ECO:0007669"/>
    <property type="project" value="TreeGrafter"/>
</dbReference>
<dbReference type="PANTHER" id="PTHR14042">
    <property type="entry name" value="DOPEY-RELATED"/>
    <property type="match status" value="1"/>
</dbReference>
<evidence type="ECO:0000256" key="1">
    <source>
        <dbReference type="ARBA" id="ARBA00004395"/>
    </source>
</evidence>
<evidence type="ECO:0000313" key="12">
    <source>
        <dbReference type="Proteomes" id="UP000620104"/>
    </source>
</evidence>
<dbReference type="GO" id="GO:0015031">
    <property type="term" value="P:protein transport"/>
    <property type="evidence" value="ECO:0007669"/>
    <property type="project" value="UniProtKB-KW"/>
</dbReference>
<proteinExistence type="inferred from homology"/>
<feature type="domain" description="DOP1-like C-terminal" evidence="10">
    <location>
        <begin position="1288"/>
        <end position="1734"/>
    </location>
</feature>
<keyword evidence="2" id="KW-0813">Transport</keyword>
<evidence type="ECO:0000256" key="7">
    <source>
        <dbReference type="SAM" id="MobiDB-lite"/>
    </source>
</evidence>
<evidence type="ECO:0000256" key="3">
    <source>
        <dbReference type="ARBA" id="ARBA00022927"/>
    </source>
</evidence>
<evidence type="ECO:0000259" key="8">
    <source>
        <dbReference type="Pfam" id="PF04118"/>
    </source>
</evidence>
<comment type="subcellular location">
    <subcellularLocation>
        <location evidence="1">Golgi apparatus membrane</location>
        <topology evidence="1">Peripheral membrane protein</topology>
    </subcellularLocation>
</comment>
<dbReference type="OrthoDB" id="297643at2759"/>
<gene>
    <name evidence="11" type="ORF">NliqN6_5430</name>
</gene>
<dbReference type="EMBL" id="BLZA01000035">
    <property type="protein sequence ID" value="GHJ89028.1"/>
    <property type="molecule type" value="Genomic_DNA"/>
</dbReference>
<accession>A0A8H3TY84</accession>
<dbReference type="InterPro" id="IPR056457">
    <property type="entry name" value="DOP1_C"/>
</dbReference>
<dbReference type="Pfam" id="PF24598">
    <property type="entry name" value="DOP1_C"/>
    <property type="match status" value="1"/>
</dbReference>
<reference evidence="11" key="1">
    <citation type="submission" date="2020-07" db="EMBL/GenBank/DDBJ databases">
        <title>Draft Genome Sequence of a Deep-Sea Yeast, Naganishia (Cryptococcus) liquefaciens strain N6.</title>
        <authorList>
            <person name="Han Y.W."/>
            <person name="Kajitani R."/>
            <person name="Morimoto H."/>
            <person name="Parhat M."/>
            <person name="Tsubouchi H."/>
            <person name="Bakenova O."/>
            <person name="Ogata M."/>
            <person name="Argunhan B."/>
            <person name="Aoki R."/>
            <person name="Kajiwara S."/>
            <person name="Itoh T."/>
            <person name="Iwasaki H."/>
        </authorList>
    </citation>
    <scope>NUCLEOTIDE SEQUENCE</scope>
    <source>
        <strain evidence="11">N6</strain>
    </source>
</reference>
<evidence type="ECO:0000259" key="9">
    <source>
        <dbReference type="Pfam" id="PF24597"/>
    </source>
</evidence>
<evidence type="ECO:0000256" key="4">
    <source>
        <dbReference type="ARBA" id="ARBA00023034"/>
    </source>
</evidence>